<accession>A0ABV5IZL7</accession>
<proteinExistence type="predicted"/>
<dbReference type="PANTHER" id="PTHR43798">
    <property type="entry name" value="MONOACYLGLYCEROL LIPASE"/>
    <property type="match status" value="1"/>
</dbReference>
<sequence>MTERTVETHGYSTFFLESGDEAHETVILLHGGGPGANAVSNWSGFIPALSDDYHVLAPDLVGYGRTDHPEDMPDSLTGWMRMRVEQVLALMDVRGIERAHLVGNSMGGALAMHLVMTAPERFARISLMGSAGGHSQPTPEVMRMVSFYKDPTISALENLTKWFVFDEDALGTSISEITETRYKEVMRPEVRRSFERFFSSSPAEMAVPPSALRRMPHPFLIVHGREDRFVTPDSSVFLQQHLPNAQLHIFPHCGHWVQIERAAQYAALLRGFLTDAF</sequence>
<gene>
    <name evidence="3" type="ORF">ACFFV7_53180</name>
</gene>
<organism evidence="3 4">
    <name type="scientific">Nonomuraea spiralis</name>
    <dbReference type="NCBI Taxonomy" id="46182"/>
    <lineage>
        <taxon>Bacteria</taxon>
        <taxon>Bacillati</taxon>
        <taxon>Actinomycetota</taxon>
        <taxon>Actinomycetes</taxon>
        <taxon>Streptosporangiales</taxon>
        <taxon>Streptosporangiaceae</taxon>
        <taxon>Nonomuraea</taxon>
    </lineage>
</organism>
<protein>
    <submittedName>
        <fullName evidence="3">Alpha/beta fold hydrolase</fullName>
    </submittedName>
</protein>
<comment type="caution">
    <text evidence="3">The sequence shown here is derived from an EMBL/GenBank/DDBJ whole genome shotgun (WGS) entry which is preliminary data.</text>
</comment>
<dbReference type="PRINTS" id="PR00111">
    <property type="entry name" value="ABHYDROLASE"/>
</dbReference>
<feature type="domain" description="AB hydrolase-1" evidence="2">
    <location>
        <begin position="26"/>
        <end position="267"/>
    </location>
</feature>
<dbReference type="Pfam" id="PF12697">
    <property type="entry name" value="Abhydrolase_6"/>
    <property type="match status" value="1"/>
</dbReference>
<evidence type="ECO:0000256" key="1">
    <source>
        <dbReference type="ARBA" id="ARBA00022801"/>
    </source>
</evidence>
<dbReference type="Proteomes" id="UP001589647">
    <property type="component" value="Unassembled WGS sequence"/>
</dbReference>
<dbReference type="InterPro" id="IPR029058">
    <property type="entry name" value="AB_hydrolase_fold"/>
</dbReference>
<dbReference type="InterPro" id="IPR000639">
    <property type="entry name" value="Epox_hydrolase-like"/>
</dbReference>
<reference evidence="3 4" key="1">
    <citation type="submission" date="2024-09" db="EMBL/GenBank/DDBJ databases">
        <authorList>
            <person name="Sun Q."/>
            <person name="Mori K."/>
        </authorList>
    </citation>
    <scope>NUCLEOTIDE SEQUENCE [LARGE SCALE GENOMIC DNA]</scope>
    <source>
        <strain evidence="3 4">CCM 3426</strain>
    </source>
</reference>
<dbReference type="PRINTS" id="PR00412">
    <property type="entry name" value="EPOXHYDRLASE"/>
</dbReference>
<dbReference type="InterPro" id="IPR000073">
    <property type="entry name" value="AB_hydrolase_1"/>
</dbReference>
<evidence type="ECO:0000313" key="3">
    <source>
        <dbReference type="EMBL" id="MFB9210023.1"/>
    </source>
</evidence>
<dbReference type="SUPFAM" id="SSF53474">
    <property type="entry name" value="alpha/beta-Hydrolases"/>
    <property type="match status" value="1"/>
</dbReference>
<dbReference type="RefSeq" id="WP_229824690.1">
    <property type="nucleotide sequence ID" value="NZ_BMRC01000020.1"/>
</dbReference>
<dbReference type="Gene3D" id="3.40.50.1820">
    <property type="entry name" value="alpha/beta hydrolase"/>
    <property type="match status" value="1"/>
</dbReference>
<evidence type="ECO:0000259" key="2">
    <source>
        <dbReference type="Pfam" id="PF12697"/>
    </source>
</evidence>
<dbReference type="EMBL" id="JBHMEI010000109">
    <property type="protein sequence ID" value="MFB9210023.1"/>
    <property type="molecule type" value="Genomic_DNA"/>
</dbReference>
<name>A0ABV5IZL7_9ACTN</name>
<evidence type="ECO:0000313" key="4">
    <source>
        <dbReference type="Proteomes" id="UP001589647"/>
    </source>
</evidence>
<dbReference type="InterPro" id="IPR050266">
    <property type="entry name" value="AB_hydrolase_sf"/>
</dbReference>
<keyword evidence="4" id="KW-1185">Reference proteome</keyword>
<dbReference type="PANTHER" id="PTHR43798:SF31">
    <property type="entry name" value="AB HYDROLASE SUPERFAMILY PROTEIN YCLE"/>
    <property type="match status" value="1"/>
</dbReference>
<dbReference type="GO" id="GO:0016787">
    <property type="term" value="F:hydrolase activity"/>
    <property type="evidence" value="ECO:0007669"/>
    <property type="project" value="UniProtKB-KW"/>
</dbReference>
<keyword evidence="1 3" id="KW-0378">Hydrolase</keyword>